<dbReference type="EMBL" id="OB666522">
    <property type="protein sequence ID" value="CAD7233563.1"/>
    <property type="molecule type" value="Genomic_DNA"/>
</dbReference>
<reference evidence="1" key="1">
    <citation type="submission" date="2020-11" db="EMBL/GenBank/DDBJ databases">
        <authorList>
            <person name="Tran Van P."/>
        </authorList>
    </citation>
    <scope>NUCLEOTIDE SEQUENCE</scope>
</reference>
<dbReference type="AlphaFoldDB" id="A0A7R8ZQQ0"/>
<accession>A0A7R8ZQQ0</accession>
<gene>
    <name evidence="1" type="ORF">CTOB1V02_LOCUS11384</name>
</gene>
<sequence>VQVLYERRWPWLDTLLIVLRPDLIVVNDLEIDLEFVTVEGHVWKIVAGSAAAHPGVEGPVEFCFLKEGILWRPSAPVNLDWETPALPYADSINSQKLPLSGTVTVEIDLGHSASRVNLYFEADRSLLHARQGEQIFTRRFELRPLLLFQVTSHLSPSRSVRILRAVPCLHIASTGGPIPLSLPATGPLKLYACAVQLQAPPDAALPTPPEATRVVDPTGRPVPFLFLAKQGTTTARQVAVHFSLRPAASAAGEGVISRSSLLFLEPSPLLHSSSAPLPTDSLCHRLVTLPPQSPTAHDPPCQSVCLRVTSHRVVSEAMKTTSLIVQEELEPWSVFHNCTSSDIWIKEAGRSDSSCVLIRPSSSSAFAPASLDENFMKTGISMAHEPMIQVGRLQKQKSRAGQLPSSVISWTVPLLMSVSSGVLLRFPQGEGEELKLLLGDSPSPTLYVFVRPLHQIERSANPSIH</sequence>
<evidence type="ECO:0000313" key="1">
    <source>
        <dbReference type="EMBL" id="CAD7233563.1"/>
    </source>
</evidence>
<proteinExistence type="predicted"/>
<name>A0A7R8ZQQ0_9CRUS</name>
<feature type="non-terminal residue" evidence="1">
    <location>
        <position position="1"/>
    </location>
</feature>
<protein>
    <submittedName>
        <fullName evidence="1">Uncharacterized protein</fullName>
    </submittedName>
</protein>
<organism evidence="1">
    <name type="scientific">Cyprideis torosa</name>
    <dbReference type="NCBI Taxonomy" id="163714"/>
    <lineage>
        <taxon>Eukaryota</taxon>
        <taxon>Metazoa</taxon>
        <taxon>Ecdysozoa</taxon>
        <taxon>Arthropoda</taxon>
        <taxon>Crustacea</taxon>
        <taxon>Oligostraca</taxon>
        <taxon>Ostracoda</taxon>
        <taxon>Podocopa</taxon>
        <taxon>Podocopida</taxon>
        <taxon>Cytherocopina</taxon>
        <taxon>Cytheroidea</taxon>
        <taxon>Cytherideidae</taxon>
        <taxon>Cyprideis</taxon>
    </lineage>
</organism>